<keyword evidence="4 8" id="KW-0732">Signal</keyword>
<dbReference type="CDD" id="cd07061">
    <property type="entry name" value="HP_HAP_like"/>
    <property type="match status" value="1"/>
</dbReference>
<evidence type="ECO:0000256" key="3">
    <source>
        <dbReference type="ARBA" id="ARBA00012646"/>
    </source>
</evidence>
<name>A0A9N9SZX8_DIABA</name>
<evidence type="ECO:0000313" key="10">
    <source>
        <dbReference type="Proteomes" id="UP001153709"/>
    </source>
</evidence>
<dbReference type="GO" id="GO:0003993">
    <property type="term" value="F:acid phosphatase activity"/>
    <property type="evidence" value="ECO:0007669"/>
    <property type="project" value="UniProtKB-EC"/>
</dbReference>
<gene>
    <name evidence="9" type="ORF">DIABBA_LOCUS4980</name>
</gene>
<dbReference type="PANTHER" id="PTHR11567">
    <property type="entry name" value="ACID PHOSPHATASE-RELATED"/>
    <property type="match status" value="1"/>
</dbReference>
<evidence type="ECO:0000313" key="9">
    <source>
        <dbReference type="EMBL" id="CAG9831383.1"/>
    </source>
</evidence>
<dbReference type="Proteomes" id="UP001153709">
    <property type="component" value="Chromosome 3"/>
</dbReference>
<feature type="chain" id="PRO_5040116783" description="acid phosphatase" evidence="8">
    <location>
        <begin position="24"/>
        <end position="375"/>
    </location>
</feature>
<dbReference type="PANTHER" id="PTHR11567:SF211">
    <property type="entry name" value="PROSTATIC ACID PHOSPHATASE"/>
    <property type="match status" value="1"/>
</dbReference>
<evidence type="ECO:0000256" key="7">
    <source>
        <dbReference type="ARBA" id="ARBA00023180"/>
    </source>
</evidence>
<keyword evidence="5" id="KW-0378">Hydrolase</keyword>
<evidence type="ECO:0000256" key="1">
    <source>
        <dbReference type="ARBA" id="ARBA00000032"/>
    </source>
</evidence>
<dbReference type="OrthoDB" id="10257284at2759"/>
<dbReference type="Gene3D" id="3.40.50.1240">
    <property type="entry name" value="Phosphoglycerate mutase-like"/>
    <property type="match status" value="1"/>
</dbReference>
<dbReference type="InterPro" id="IPR000560">
    <property type="entry name" value="His_Pase_clade-2"/>
</dbReference>
<proteinExistence type="inferred from homology"/>
<keyword evidence="10" id="KW-1185">Reference proteome</keyword>
<evidence type="ECO:0000256" key="6">
    <source>
        <dbReference type="ARBA" id="ARBA00023157"/>
    </source>
</evidence>
<evidence type="ECO:0000256" key="2">
    <source>
        <dbReference type="ARBA" id="ARBA00005375"/>
    </source>
</evidence>
<reference evidence="9" key="1">
    <citation type="submission" date="2022-01" db="EMBL/GenBank/DDBJ databases">
        <authorList>
            <person name="King R."/>
        </authorList>
    </citation>
    <scope>NUCLEOTIDE SEQUENCE</scope>
</reference>
<evidence type="ECO:0000256" key="4">
    <source>
        <dbReference type="ARBA" id="ARBA00022729"/>
    </source>
</evidence>
<dbReference type="SUPFAM" id="SSF53254">
    <property type="entry name" value="Phosphoglycerate mutase-like"/>
    <property type="match status" value="1"/>
</dbReference>
<comment type="catalytic activity">
    <reaction evidence="1">
        <text>a phosphate monoester + H2O = an alcohol + phosphate</text>
        <dbReference type="Rhea" id="RHEA:15017"/>
        <dbReference type="ChEBI" id="CHEBI:15377"/>
        <dbReference type="ChEBI" id="CHEBI:30879"/>
        <dbReference type="ChEBI" id="CHEBI:43474"/>
        <dbReference type="ChEBI" id="CHEBI:67140"/>
        <dbReference type="EC" id="3.1.3.2"/>
    </reaction>
</comment>
<sequence>MCESIKTFLFLASLVLYFTVFLSFKSTDLQVDNTNLVAVAVVQRHGDRAPSTSYPLDENFNKNFWHMGFGQLTKKGIKRMYGLGQWYRQRYKNFLSETYSKDEIYIHSSNIDRCLMSITTLLAGLYPPKGYQLWNEQLEWQPIPVHTESIYVDQIITENRECKKFDQLSAEYQLTEILPLEKNYTELLELISRKTGWASTTFAEVATLYNEVLSTYKSFNPSVLPDWLSELDMNAMEYISVLLYGGSIGGTQDIIRLRIGCLYHYLFQYFDSFFDSSLTRRPKFLLISAHDLTVLPLLKSMAAFKKLVKFGEAIIWELRQQTDGSFFINVFHRKQDDLQQLDILEYGFNCNYSEYRKTFKKFCLDPKDWEIECNS</sequence>
<comment type="similarity">
    <text evidence="2">Belongs to the histidine acid phosphatase family.</text>
</comment>
<feature type="signal peptide" evidence="8">
    <location>
        <begin position="1"/>
        <end position="23"/>
    </location>
</feature>
<keyword evidence="6" id="KW-1015">Disulfide bond</keyword>
<protein>
    <recommendedName>
        <fullName evidence="3">acid phosphatase</fullName>
        <ecNumber evidence="3">3.1.3.2</ecNumber>
    </recommendedName>
</protein>
<evidence type="ECO:0000256" key="8">
    <source>
        <dbReference type="SAM" id="SignalP"/>
    </source>
</evidence>
<keyword evidence="7" id="KW-0325">Glycoprotein</keyword>
<dbReference type="PROSITE" id="PS00616">
    <property type="entry name" value="HIS_ACID_PHOSPHAT_1"/>
    <property type="match status" value="1"/>
</dbReference>
<dbReference type="EMBL" id="OU898278">
    <property type="protein sequence ID" value="CAG9831383.1"/>
    <property type="molecule type" value="Genomic_DNA"/>
</dbReference>
<dbReference type="Pfam" id="PF00328">
    <property type="entry name" value="His_Phos_2"/>
    <property type="match status" value="1"/>
</dbReference>
<dbReference type="InterPro" id="IPR033379">
    <property type="entry name" value="Acid_Pase_AS"/>
</dbReference>
<organism evidence="9 10">
    <name type="scientific">Diabrotica balteata</name>
    <name type="common">Banded cucumber beetle</name>
    <dbReference type="NCBI Taxonomy" id="107213"/>
    <lineage>
        <taxon>Eukaryota</taxon>
        <taxon>Metazoa</taxon>
        <taxon>Ecdysozoa</taxon>
        <taxon>Arthropoda</taxon>
        <taxon>Hexapoda</taxon>
        <taxon>Insecta</taxon>
        <taxon>Pterygota</taxon>
        <taxon>Neoptera</taxon>
        <taxon>Endopterygota</taxon>
        <taxon>Coleoptera</taxon>
        <taxon>Polyphaga</taxon>
        <taxon>Cucujiformia</taxon>
        <taxon>Chrysomeloidea</taxon>
        <taxon>Chrysomelidae</taxon>
        <taxon>Galerucinae</taxon>
        <taxon>Diabroticina</taxon>
        <taxon>Diabroticites</taxon>
        <taxon>Diabrotica</taxon>
    </lineage>
</organism>
<dbReference type="EC" id="3.1.3.2" evidence="3"/>
<accession>A0A9N9SZX8</accession>
<dbReference type="InterPro" id="IPR029033">
    <property type="entry name" value="His_PPase_superfam"/>
</dbReference>
<evidence type="ECO:0000256" key="5">
    <source>
        <dbReference type="ARBA" id="ARBA00022801"/>
    </source>
</evidence>
<dbReference type="AlphaFoldDB" id="A0A9N9SZX8"/>
<dbReference type="InterPro" id="IPR050645">
    <property type="entry name" value="Histidine_acid_phosphatase"/>
</dbReference>